<dbReference type="Gene3D" id="3.40.1440.10">
    <property type="entry name" value="GIY-YIG endonuclease"/>
    <property type="match status" value="1"/>
</dbReference>
<keyword evidence="2" id="KW-0227">DNA damage</keyword>
<dbReference type="InterPro" id="IPR050066">
    <property type="entry name" value="UvrABC_protein_C"/>
</dbReference>
<keyword evidence="3" id="KW-0228">DNA excision</keyword>
<dbReference type="InterPro" id="IPR036876">
    <property type="entry name" value="UVR_dom_sf"/>
</dbReference>
<keyword evidence="5" id="KW-0234">DNA repair</keyword>
<evidence type="ECO:0000256" key="3">
    <source>
        <dbReference type="ARBA" id="ARBA00022769"/>
    </source>
</evidence>
<dbReference type="PANTHER" id="PTHR30562">
    <property type="entry name" value="UVRC/OXIDOREDUCTASE"/>
    <property type="match status" value="1"/>
</dbReference>
<protein>
    <recommendedName>
        <fullName evidence="6">GIY-YIG domain-containing protein</fullName>
    </recommendedName>
</protein>
<evidence type="ECO:0000256" key="5">
    <source>
        <dbReference type="ARBA" id="ARBA00023204"/>
    </source>
</evidence>
<proteinExistence type="predicted"/>
<dbReference type="SMART" id="SM00465">
    <property type="entry name" value="GIYc"/>
    <property type="match status" value="1"/>
</dbReference>
<dbReference type="InterPro" id="IPR035901">
    <property type="entry name" value="GIY-YIG_endonuc_sf"/>
</dbReference>
<dbReference type="InterPro" id="IPR047296">
    <property type="entry name" value="GIY-YIG_UvrC_Cho"/>
</dbReference>
<comment type="caution">
    <text evidence="7">The sequence shown here is derived from an EMBL/GenBank/DDBJ whole genome shotgun (WGS) entry which is preliminary data.</text>
</comment>
<evidence type="ECO:0000313" key="8">
    <source>
        <dbReference type="Proteomes" id="UP000465601"/>
    </source>
</evidence>
<dbReference type="GO" id="GO:0006289">
    <property type="term" value="P:nucleotide-excision repair"/>
    <property type="evidence" value="ECO:0007669"/>
    <property type="project" value="InterPro"/>
</dbReference>
<evidence type="ECO:0000256" key="4">
    <source>
        <dbReference type="ARBA" id="ARBA00022881"/>
    </source>
</evidence>
<evidence type="ECO:0000256" key="1">
    <source>
        <dbReference type="ARBA" id="ARBA00022490"/>
    </source>
</evidence>
<keyword evidence="4" id="KW-0267">Excision nuclease</keyword>
<dbReference type="PANTHER" id="PTHR30562:SF1">
    <property type="entry name" value="UVRABC SYSTEM PROTEIN C"/>
    <property type="match status" value="1"/>
</dbReference>
<dbReference type="GO" id="GO:0009380">
    <property type="term" value="C:excinuclease repair complex"/>
    <property type="evidence" value="ECO:0007669"/>
    <property type="project" value="TreeGrafter"/>
</dbReference>
<dbReference type="AlphaFoldDB" id="A0A833HQA2"/>
<sequence length="337" mass="39769">MMIMVSENLKEKVYNLPNKTGVYQFLDLEGNILYIGKSKQLKSRVLSYFNTHHEWKKIKRLVLNIYDVRHILTDTHLEAKILECALIKKHLPMYNAEYTRDKNYKYLKLQKGPRKKPIAMVLERDEECCFGPFRSKNILHEIIKQLDNIYPIFKDKETYQFSFSSLPQKLNEDSMISNNKSLMEIFSTSEGMKTFINALEEKMKLAASVQQYELATIYRDMFHNFSYIHNCQRVNESNNCILMGEKIESGYKLFYITNNKIAFKQSYETIDKELIMKFIETAGKRAKQLKSSNEKRGLDFKYIIRSEMTDDTNKAILYISKDKDIEGFLNYIKSLPS</sequence>
<feature type="domain" description="GIY-YIG" evidence="6">
    <location>
        <begin position="18"/>
        <end position="96"/>
    </location>
</feature>
<evidence type="ECO:0000256" key="2">
    <source>
        <dbReference type="ARBA" id="ARBA00022763"/>
    </source>
</evidence>
<dbReference type="InterPro" id="IPR000305">
    <property type="entry name" value="GIY-YIG_endonuc"/>
</dbReference>
<keyword evidence="8" id="KW-1185">Reference proteome</keyword>
<dbReference type="EMBL" id="WBZB01000013">
    <property type="protein sequence ID" value="KAB3531575.1"/>
    <property type="molecule type" value="Genomic_DNA"/>
</dbReference>
<organism evidence="7 8">
    <name type="scientific">Alkaliphilus serpentinus</name>
    <dbReference type="NCBI Taxonomy" id="1482731"/>
    <lineage>
        <taxon>Bacteria</taxon>
        <taxon>Bacillati</taxon>
        <taxon>Bacillota</taxon>
        <taxon>Clostridia</taxon>
        <taxon>Peptostreptococcales</taxon>
        <taxon>Natronincolaceae</taxon>
        <taxon>Alkaliphilus</taxon>
    </lineage>
</organism>
<reference evidence="7 8" key="1">
    <citation type="submission" date="2019-10" db="EMBL/GenBank/DDBJ databases">
        <title>Alkaliphilus serpentinus sp. nov. and Alkaliphilus pronyensis sp. nov., two novel anaerobic alkaliphilic species isolated from the serpentinized-hosted hydrothermal field of the Prony Bay (New Caledonia).</title>
        <authorList>
            <person name="Postec A."/>
        </authorList>
    </citation>
    <scope>NUCLEOTIDE SEQUENCE [LARGE SCALE GENOMIC DNA]</scope>
    <source>
        <strain evidence="7 8">LacT</strain>
    </source>
</reference>
<accession>A0A833HQA2</accession>
<dbReference type="Proteomes" id="UP000465601">
    <property type="component" value="Unassembled WGS sequence"/>
</dbReference>
<evidence type="ECO:0000313" key="7">
    <source>
        <dbReference type="EMBL" id="KAB3531575.1"/>
    </source>
</evidence>
<dbReference type="CDD" id="cd10434">
    <property type="entry name" value="GIY-YIG_UvrC_Cho"/>
    <property type="match status" value="1"/>
</dbReference>
<dbReference type="Pfam" id="PF01541">
    <property type="entry name" value="GIY-YIG"/>
    <property type="match status" value="1"/>
</dbReference>
<evidence type="ECO:0000259" key="6">
    <source>
        <dbReference type="PROSITE" id="PS50164"/>
    </source>
</evidence>
<gene>
    <name evidence="7" type="ORF">F8153_05215</name>
</gene>
<dbReference type="OrthoDB" id="9804933at2"/>
<dbReference type="GO" id="GO:0004518">
    <property type="term" value="F:nuclease activity"/>
    <property type="evidence" value="ECO:0007669"/>
    <property type="project" value="UniProtKB-KW"/>
</dbReference>
<dbReference type="FunFam" id="3.40.1440.10:FF:000001">
    <property type="entry name" value="UvrABC system protein C"/>
    <property type="match status" value="1"/>
</dbReference>
<name>A0A833HQA2_9FIRM</name>
<dbReference type="PROSITE" id="PS50164">
    <property type="entry name" value="GIY_YIG"/>
    <property type="match status" value="1"/>
</dbReference>
<dbReference type="InterPro" id="IPR001943">
    <property type="entry name" value="UVR_dom"/>
</dbReference>
<keyword evidence="1" id="KW-0963">Cytoplasm</keyword>
<dbReference type="SUPFAM" id="SSF82771">
    <property type="entry name" value="GIY-YIG endonuclease"/>
    <property type="match status" value="1"/>
</dbReference>
<dbReference type="SUPFAM" id="SSF46600">
    <property type="entry name" value="C-terminal UvrC-binding domain of UvrB"/>
    <property type="match status" value="1"/>
</dbReference>
<dbReference type="Pfam" id="PF02151">
    <property type="entry name" value="UVR"/>
    <property type="match status" value="1"/>
</dbReference>